<dbReference type="EMBL" id="JADCNM010000001">
    <property type="protein sequence ID" value="KAG0503629.1"/>
    <property type="molecule type" value="Genomic_DNA"/>
</dbReference>
<dbReference type="AlphaFoldDB" id="A0A835S3P2"/>
<evidence type="ECO:0000313" key="1">
    <source>
        <dbReference type="EMBL" id="KAG0503629.1"/>
    </source>
</evidence>
<dbReference type="Proteomes" id="UP000639772">
    <property type="component" value="Chromosome 1"/>
</dbReference>
<protein>
    <submittedName>
        <fullName evidence="1">Uncharacterized protein</fullName>
    </submittedName>
</protein>
<evidence type="ECO:0000313" key="2">
    <source>
        <dbReference type="Proteomes" id="UP000639772"/>
    </source>
</evidence>
<proteinExistence type="predicted"/>
<reference evidence="1 2" key="1">
    <citation type="journal article" date="2020" name="Nat. Food">
        <title>A phased Vanilla planifolia genome enables genetic improvement of flavour and production.</title>
        <authorList>
            <person name="Hasing T."/>
            <person name="Tang H."/>
            <person name="Brym M."/>
            <person name="Khazi F."/>
            <person name="Huang T."/>
            <person name="Chambers A.H."/>
        </authorList>
    </citation>
    <scope>NUCLEOTIDE SEQUENCE [LARGE SCALE GENOMIC DNA]</scope>
    <source>
        <tissue evidence="1">Leaf</tissue>
    </source>
</reference>
<name>A0A835S3P2_VANPL</name>
<comment type="caution">
    <text evidence="1">The sequence shown here is derived from an EMBL/GenBank/DDBJ whole genome shotgun (WGS) entry which is preliminary data.</text>
</comment>
<accession>A0A835S3P2</accession>
<organism evidence="1 2">
    <name type="scientific">Vanilla planifolia</name>
    <name type="common">Vanilla</name>
    <dbReference type="NCBI Taxonomy" id="51239"/>
    <lineage>
        <taxon>Eukaryota</taxon>
        <taxon>Viridiplantae</taxon>
        <taxon>Streptophyta</taxon>
        <taxon>Embryophyta</taxon>
        <taxon>Tracheophyta</taxon>
        <taxon>Spermatophyta</taxon>
        <taxon>Magnoliopsida</taxon>
        <taxon>Liliopsida</taxon>
        <taxon>Asparagales</taxon>
        <taxon>Orchidaceae</taxon>
        <taxon>Vanilloideae</taxon>
        <taxon>Vanilleae</taxon>
        <taxon>Vanilla</taxon>
    </lineage>
</organism>
<sequence length="81" mass="9096">MLATSEDNKIQSCQVTVANETKGTGVWDDEKEKSDDGFDGAMSFRDRILMDDPIGCKVEVTNEQKKKEIGAKEISNWILQE</sequence>
<gene>
    <name evidence="1" type="ORF">HPP92_003701</name>
</gene>